<dbReference type="HOGENOM" id="CLU_023976_1_1_5"/>
<dbReference type="Gene3D" id="2.40.30.170">
    <property type="match status" value="1"/>
</dbReference>
<evidence type="ECO:0000259" key="12">
    <source>
        <dbReference type="Pfam" id="PF26002"/>
    </source>
</evidence>
<dbReference type="InterPro" id="IPR050739">
    <property type="entry name" value="MFP"/>
</dbReference>
<dbReference type="EMBL" id="AONI01000008">
    <property type="protein sequence ID" value="EPX80754.1"/>
    <property type="molecule type" value="Genomic_DNA"/>
</dbReference>
<dbReference type="RefSeq" id="WP_021099547.1">
    <property type="nucleotide sequence ID" value="NZ_KE557306.1"/>
</dbReference>
<evidence type="ECO:0000313" key="13">
    <source>
        <dbReference type="EMBL" id="EPX80754.1"/>
    </source>
</evidence>
<dbReference type="PATRIC" id="fig|1123360.3.peg.964"/>
<comment type="subcellular location">
    <subcellularLocation>
        <location evidence="1 9">Cell inner membrane</location>
        <topology evidence="1 9">Single-pass membrane protein</topology>
    </subcellularLocation>
</comment>
<dbReference type="GO" id="GO:0015031">
    <property type="term" value="P:protein transport"/>
    <property type="evidence" value="ECO:0007669"/>
    <property type="project" value="InterPro"/>
</dbReference>
<dbReference type="Pfam" id="PF25994">
    <property type="entry name" value="HH_AprE"/>
    <property type="match status" value="1"/>
</dbReference>
<comment type="similarity">
    <text evidence="2 9">Belongs to the membrane fusion protein (MFP) (TC 8.A.1) family.</text>
</comment>
<keyword evidence="3 9" id="KW-0813">Transport</keyword>
<evidence type="ECO:0000256" key="5">
    <source>
        <dbReference type="ARBA" id="ARBA00022519"/>
    </source>
</evidence>
<dbReference type="PANTHER" id="PTHR30386">
    <property type="entry name" value="MEMBRANE FUSION SUBUNIT OF EMRAB-TOLC MULTIDRUG EFFLUX PUMP"/>
    <property type="match status" value="1"/>
</dbReference>
<keyword evidence="6 9" id="KW-0812">Transmembrane</keyword>
<keyword evidence="8 9" id="KW-0472">Membrane</keyword>
<protein>
    <recommendedName>
        <fullName evidence="9">Membrane fusion protein (MFP) family protein</fullName>
    </recommendedName>
</protein>
<dbReference type="STRING" id="1123360.thalar_00974"/>
<dbReference type="PANTHER" id="PTHR30386:SF17">
    <property type="entry name" value="ALKALINE PROTEASE SECRETION PROTEIN APRE"/>
    <property type="match status" value="1"/>
</dbReference>
<keyword evidence="14" id="KW-1185">Reference proteome</keyword>
<evidence type="ECO:0000256" key="3">
    <source>
        <dbReference type="ARBA" id="ARBA00022448"/>
    </source>
</evidence>
<dbReference type="Gene3D" id="2.40.50.100">
    <property type="match status" value="1"/>
</dbReference>
<evidence type="ECO:0000256" key="6">
    <source>
        <dbReference type="ARBA" id="ARBA00022692"/>
    </source>
</evidence>
<dbReference type="OrthoDB" id="9810980at2"/>
<feature type="domain" description="AprE-like beta-barrel" evidence="12">
    <location>
        <begin position="334"/>
        <end position="424"/>
    </location>
</feature>
<proteinExistence type="inferred from homology"/>
<feature type="transmembrane region" description="Helical" evidence="9">
    <location>
        <begin position="27"/>
        <end position="45"/>
    </location>
</feature>
<comment type="caution">
    <text evidence="13">The sequence shown here is derived from an EMBL/GenBank/DDBJ whole genome shotgun (WGS) entry which is preliminary data.</text>
</comment>
<dbReference type="eggNOG" id="COG0845">
    <property type="taxonomic scope" value="Bacteria"/>
</dbReference>
<evidence type="ECO:0000313" key="14">
    <source>
        <dbReference type="Proteomes" id="UP000015351"/>
    </source>
</evidence>
<dbReference type="NCBIfam" id="TIGR01843">
    <property type="entry name" value="type_I_hlyD"/>
    <property type="match status" value="1"/>
</dbReference>
<sequence>MGNSETTALTVQEWYDDVPRSITRHTIFGLCLMLVAFGGFGAWAFRAPLAAAVIAQGSFVATGRNKIVQHLEGGIIREITVREGDKIEAGDVLVVLDETAALANRRELDVRKSRLEATAARLISEYREMERLEFPAELQERAKEDYEIASILDGQRLSFNVARSSLENDLSLLSRNMNALKIRAEGYRVQLASHRKLVGLLEEEHQTKKDLFESGLIRQSEVNALLRAKVEAQGQIGRLQAEVSENEELILKHETQILKARSLYRETALDELQIIQSELESVREKYRKAENVLTRSEVTAPVAGTVVRLHYFTPGGVIETGKPIAEILPKDAPLIVETLIPRTDIDSVHLGQTAVVRLSGLNARTTPILNGVIDYVSADAITDSTSGVVREVFVARVTLSPVELARVDDFVPTPGMPAEVMIQTAERTFAQYIAKPVVDSMTRAFKEQ</sequence>
<keyword evidence="4 9" id="KW-1003">Cell membrane</keyword>
<organism evidence="13 14">
    <name type="scientific">Litoreibacter arenae DSM 19593</name>
    <dbReference type="NCBI Taxonomy" id="1123360"/>
    <lineage>
        <taxon>Bacteria</taxon>
        <taxon>Pseudomonadati</taxon>
        <taxon>Pseudomonadota</taxon>
        <taxon>Alphaproteobacteria</taxon>
        <taxon>Rhodobacterales</taxon>
        <taxon>Roseobacteraceae</taxon>
        <taxon>Litoreibacter</taxon>
    </lineage>
</organism>
<feature type="domain" description="AprE-like long alpha-helical hairpin" evidence="11">
    <location>
        <begin position="102"/>
        <end position="291"/>
    </location>
</feature>
<keyword evidence="10" id="KW-0175">Coiled coil</keyword>
<dbReference type="Proteomes" id="UP000015351">
    <property type="component" value="Unassembled WGS sequence"/>
</dbReference>
<feature type="coiled-coil region" evidence="10">
    <location>
        <begin position="105"/>
        <end position="132"/>
    </location>
</feature>
<dbReference type="InterPro" id="IPR058781">
    <property type="entry name" value="HH_AprE-like"/>
</dbReference>
<dbReference type="InterPro" id="IPR010129">
    <property type="entry name" value="T1SS_HlyD"/>
</dbReference>
<dbReference type="AlphaFoldDB" id="S9S3K6"/>
<name>S9S3K6_9RHOB</name>
<evidence type="ECO:0000256" key="8">
    <source>
        <dbReference type="ARBA" id="ARBA00023136"/>
    </source>
</evidence>
<keyword evidence="5 9" id="KW-0997">Cell inner membrane</keyword>
<dbReference type="GO" id="GO:0005886">
    <property type="term" value="C:plasma membrane"/>
    <property type="evidence" value="ECO:0007669"/>
    <property type="project" value="UniProtKB-SubCell"/>
</dbReference>
<dbReference type="Pfam" id="PF26002">
    <property type="entry name" value="Beta-barrel_AprE"/>
    <property type="match status" value="1"/>
</dbReference>
<evidence type="ECO:0000256" key="9">
    <source>
        <dbReference type="RuleBase" id="RU365093"/>
    </source>
</evidence>
<reference evidence="14" key="1">
    <citation type="journal article" date="2013" name="Stand. Genomic Sci.">
        <title>Genome sequence of the Litoreibacter arenae type strain (DSM 19593(T)), a member of the Roseobacter clade isolated from sea sand.</title>
        <authorList>
            <person name="Riedel T."/>
            <person name="Fiebig A."/>
            <person name="Petersen J."/>
            <person name="Gronow S."/>
            <person name="Kyrpides N.C."/>
            <person name="Goker M."/>
            <person name="Klenk H.P."/>
        </authorList>
    </citation>
    <scope>NUCLEOTIDE SEQUENCE [LARGE SCALE GENOMIC DNA]</scope>
    <source>
        <strain evidence="14">DSM 19593</strain>
    </source>
</reference>
<gene>
    <name evidence="13" type="ORF">thalar_00974</name>
</gene>
<dbReference type="InterPro" id="IPR058982">
    <property type="entry name" value="Beta-barrel_AprE"/>
</dbReference>
<evidence type="ECO:0000256" key="7">
    <source>
        <dbReference type="ARBA" id="ARBA00022989"/>
    </source>
</evidence>
<accession>S9S3K6</accession>
<evidence type="ECO:0000256" key="4">
    <source>
        <dbReference type="ARBA" id="ARBA00022475"/>
    </source>
</evidence>
<evidence type="ECO:0000256" key="10">
    <source>
        <dbReference type="SAM" id="Coils"/>
    </source>
</evidence>
<evidence type="ECO:0000256" key="1">
    <source>
        <dbReference type="ARBA" id="ARBA00004377"/>
    </source>
</evidence>
<keyword evidence="7 9" id="KW-1133">Transmembrane helix</keyword>
<dbReference type="PRINTS" id="PR01490">
    <property type="entry name" value="RTXTOXIND"/>
</dbReference>
<feature type="coiled-coil region" evidence="10">
    <location>
        <begin position="222"/>
        <end position="299"/>
    </location>
</feature>
<evidence type="ECO:0000259" key="11">
    <source>
        <dbReference type="Pfam" id="PF25994"/>
    </source>
</evidence>
<evidence type="ECO:0000256" key="2">
    <source>
        <dbReference type="ARBA" id="ARBA00009477"/>
    </source>
</evidence>